<name>A0AAI9TN32_PENTH</name>
<gene>
    <name evidence="1" type="ORF">VN97_g3013</name>
</gene>
<comment type="caution">
    <text evidence="1">The sequence shown here is derived from an EMBL/GenBank/DDBJ whole genome shotgun (WGS) entry which is preliminary data.</text>
</comment>
<protein>
    <submittedName>
        <fullName evidence="1">Uncharacterized protein</fullName>
    </submittedName>
</protein>
<reference evidence="1" key="1">
    <citation type="submission" date="2015-06" db="EMBL/GenBank/DDBJ databases">
        <authorList>
            <person name="Nguyen H."/>
        </authorList>
    </citation>
    <scope>NUCLEOTIDE SEQUENCE</scope>
    <source>
        <strain evidence="1">DAOM 180753</strain>
    </source>
</reference>
<dbReference type="EMBL" id="LACB01000062">
    <property type="protein sequence ID" value="KAJ9490246.1"/>
    <property type="molecule type" value="Genomic_DNA"/>
</dbReference>
<evidence type="ECO:0000313" key="1">
    <source>
        <dbReference type="EMBL" id="KAJ9490246.1"/>
    </source>
</evidence>
<accession>A0AAI9TN32</accession>
<dbReference type="Proteomes" id="UP001227192">
    <property type="component" value="Unassembled WGS sequence"/>
</dbReference>
<keyword evidence="2" id="KW-1185">Reference proteome</keyword>
<reference evidence="1" key="2">
    <citation type="journal article" date="2016" name="Fungal Biol.">
        <title>Ochratoxin A production by Penicillium thymicola.</title>
        <authorList>
            <person name="Nguyen H.D.T."/>
            <person name="McMullin D.R."/>
            <person name="Ponomareva E."/>
            <person name="Riley R."/>
            <person name="Pomraning K.R."/>
            <person name="Baker S.E."/>
            <person name="Seifert K.A."/>
        </authorList>
    </citation>
    <scope>NUCLEOTIDE SEQUENCE</scope>
    <source>
        <strain evidence="1">DAOM 180753</strain>
    </source>
</reference>
<sequence length="73" mass="8698">MKLPPSCLAIMRNESIALRDLREENTTRTNLCFHTYRRNTISYYFNPTLTTIFPYLSLFSKRFGLLKTDIFEL</sequence>
<organism evidence="1 2">
    <name type="scientific">Penicillium thymicola</name>
    <dbReference type="NCBI Taxonomy" id="293382"/>
    <lineage>
        <taxon>Eukaryota</taxon>
        <taxon>Fungi</taxon>
        <taxon>Dikarya</taxon>
        <taxon>Ascomycota</taxon>
        <taxon>Pezizomycotina</taxon>
        <taxon>Eurotiomycetes</taxon>
        <taxon>Eurotiomycetidae</taxon>
        <taxon>Eurotiales</taxon>
        <taxon>Aspergillaceae</taxon>
        <taxon>Penicillium</taxon>
    </lineage>
</organism>
<proteinExistence type="predicted"/>
<dbReference type="AlphaFoldDB" id="A0AAI9TN32"/>
<evidence type="ECO:0000313" key="2">
    <source>
        <dbReference type="Proteomes" id="UP001227192"/>
    </source>
</evidence>